<dbReference type="AlphaFoldDB" id="A0A8S9Z8P2"/>
<keyword evidence="2" id="KW-1185">Reference proteome</keyword>
<reference evidence="1" key="1">
    <citation type="submission" date="2019-07" db="EMBL/GenBank/DDBJ databases">
        <title>Annotation for the trematode Paragonimus miyazaki's.</title>
        <authorList>
            <person name="Choi Y.-J."/>
        </authorList>
    </citation>
    <scope>NUCLEOTIDE SEQUENCE</scope>
    <source>
        <strain evidence="1">Japan</strain>
    </source>
</reference>
<comment type="caution">
    <text evidence="1">The sequence shown here is derived from an EMBL/GenBank/DDBJ whole genome shotgun (WGS) entry which is preliminary data.</text>
</comment>
<gene>
    <name evidence="1" type="ORF">EG68_03203</name>
</gene>
<dbReference type="Proteomes" id="UP000822476">
    <property type="component" value="Unassembled WGS sequence"/>
</dbReference>
<protein>
    <submittedName>
        <fullName evidence="1">Uncharacterized protein</fullName>
    </submittedName>
</protein>
<evidence type="ECO:0000313" key="1">
    <source>
        <dbReference type="EMBL" id="KAF7261946.1"/>
    </source>
</evidence>
<dbReference type="EMBL" id="JTDE01000216">
    <property type="protein sequence ID" value="KAF7261946.1"/>
    <property type="molecule type" value="Genomic_DNA"/>
</dbReference>
<proteinExistence type="predicted"/>
<organism evidence="1 2">
    <name type="scientific">Paragonimus skrjabini miyazakii</name>
    <dbReference type="NCBI Taxonomy" id="59628"/>
    <lineage>
        <taxon>Eukaryota</taxon>
        <taxon>Metazoa</taxon>
        <taxon>Spiralia</taxon>
        <taxon>Lophotrochozoa</taxon>
        <taxon>Platyhelminthes</taxon>
        <taxon>Trematoda</taxon>
        <taxon>Digenea</taxon>
        <taxon>Plagiorchiida</taxon>
        <taxon>Troglotremata</taxon>
        <taxon>Troglotrematidae</taxon>
        <taxon>Paragonimus</taxon>
    </lineage>
</organism>
<name>A0A8S9Z8P2_9TREM</name>
<sequence>MHDRLILFCNLQHRRQRRHRHQQGGEDTHVKLEVFVVYKQLVCSIVLPHSAKVTFPTTAGGTSMDEYTCSVMRTLLTDDGAKP</sequence>
<accession>A0A8S9Z8P2</accession>
<evidence type="ECO:0000313" key="2">
    <source>
        <dbReference type="Proteomes" id="UP000822476"/>
    </source>
</evidence>